<evidence type="ECO:0000256" key="1">
    <source>
        <dbReference type="ARBA" id="ARBA00010062"/>
    </source>
</evidence>
<feature type="domain" description="Leucine-binding protein" evidence="3">
    <location>
        <begin position="32"/>
        <end position="366"/>
    </location>
</feature>
<name>A0A6N6VUC1_9BACT</name>
<reference evidence="4 5" key="1">
    <citation type="submission" date="2019-10" db="EMBL/GenBank/DDBJ databases">
        <title>New species of Slilvanegrellaceae.</title>
        <authorList>
            <person name="Pitt A."/>
            <person name="Hahn M.W."/>
        </authorList>
    </citation>
    <scope>NUCLEOTIDE SEQUENCE [LARGE SCALE GENOMIC DNA]</scope>
    <source>
        <strain evidence="4 5">SP-Ram-0.45-NSY-1</strain>
    </source>
</reference>
<dbReference type="AlphaFoldDB" id="A0A6N6VUC1"/>
<gene>
    <name evidence="4" type="ORF">GCL60_05210</name>
</gene>
<proteinExistence type="inferred from homology"/>
<dbReference type="InterPro" id="IPR051010">
    <property type="entry name" value="BCAA_transport"/>
</dbReference>
<organism evidence="4 5">
    <name type="scientific">Silvanigrella paludirubra</name>
    <dbReference type="NCBI Taxonomy" id="2499159"/>
    <lineage>
        <taxon>Bacteria</taxon>
        <taxon>Pseudomonadati</taxon>
        <taxon>Bdellovibrionota</taxon>
        <taxon>Oligoflexia</taxon>
        <taxon>Silvanigrellales</taxon>
        <taxon>Silvanigrellaceae</taxon>
        <taxon>Silvanigrella</taxon>
    </lineage>
</organism>
<evidence type="ECO:0000256" key="2">
    <source>
        <dbReference type="ARBA" id="ARBA00022729"/>
    </source>
</evidence>
<dbReference type="Proteomes" id="UP000437748">
    <property type="component" value="Unassembled WGS sequence"/>
</dbReference>
<evidence type="ECO:0000259" key="3">
    <source>
        <dbReference type="Pfam" id="PF13458"/>
    </source>
</evidence>
<sequence length="380" mass="41364">MGCTASLKKFVFPAVSFLVSASFIQNIFALEAKIGILLSFTGSQAYYGKETKNGIDLALEQHNKNNKDLKIKLFVEDSQSSPSEAARGINKLITSDKVVVVIGDMVSSNTIAAGSIAEKSKIPILSPGSTNDTVTIGKNYIYRTCFTDSFQGLVMANFAYKNLNAKTAVILQDSDSDYSIGLSKNFSDKFTLDGGKVTKILRYSQKDTNFTSQLGEIRKLKPDVVFIPGFHQQVGVILRESKDLQINSKMLGGDGWDTQELRTIAKGAENGGFISNHYSAESKDPTLQSFVKAYKAKYNIEPSSFSALGYDSANIVLEAIKKANSNEPEKINKAIANTKNLNAATGVITIDKNHNASKPAVILEFTPKGYKYITSVNPNN</sequence>
<dbReference type="InterPro" id="IPR028082">
    <property type="entry name" value="Peripla_BP_I"/>
</dbReference>
<dbReference type="Pfam" id="PF13458">
    <property type="entry name" value="Peripla_BP_6"/>
    <property type="match status" value="1"/>
</dbReference>
<dbReference type="RefSeq" id="WP_153419036.1">
    <property type="nucleotide sequence ID" value="NZ_WFLM01000002.1"/>
</dbReference>
<protein>
    <submittedName>
        <fullName evidence="4">ABC transporter substrate-binding protein</fullName>
    </submittedName>
</protein>
<keyword evidence="5" id="KW-1185">Reference proteome</keyword>
<comment type="similarity">
    <text evidence="1">Belongs to the leucine-binding protein family.</text>
</comment>
<accession>A0A6N6VUC1</accession>
<dbReference type="SUPFAM" id="SSF53822">
    <property type="entry name" value="Periplasmic binding protein-like I"/>
    <property type="match status" value="1"/>
</dbReference>
<evidence type="ECO:0000313" key="5">
    <source>
        <dbReference type="Proteomes" id="UP000437748"/>
    </source>
</evidence>
<dbReference type="CDD" id="cd06347">
    <property type="entry name" value="PBP1_ABC_LivK_ligand_binding-like"/>
    <property type="match status" value="1"/>
</dbReference>
<dbReference type="PANTHER" id="PTHR30483">
    <property type="entry name" value="LEUCINE-SPECIFIC-BINDING PROTEIN"/>
    <property type="match status" value="1"/>
</dbReference>
<comment type="caution">
    <text evidence="4">The sequence shown here is derived from an EMBL/GenBank/DDBJ whole genome shotgun (WGS) entry which is preliminary data.</text>
</comment>
<dbReference type="EMBL" id="WFLM01000002">
    <property type="protein sequence ID" value="KAB8039661.1"/>
    <property type="molecule type" value="Genomic_DNA"/>
</dbReference>
<dbReference type="OrthoDB" id="5289344at2"/>
<dbReference type="InterPro" id="IPR028081">
    <property type="entry name" value="Leu-bd"/>
</dbReference>
<keyword evidence="2" id="KW-0732">Signal</keyword>
<evidence type="ECO:0000313" key="4">
    <source>
        <dbReference type="EMBL" id="KAB8039661.1"/>
    </source>
</evidence>
<dbReference type="PANTHER" id="PTHR30483:SF6">
    <property type="entry name" value="PERIPLASMIC BINDING PROTEIN OF ABC TRANSPORTER FOR NATURAL AMINO ACIDS"/>
    <property type="match status" value="1"/>
</dbReference>
<dbReference type="Gene3D" id="3.40.50.2300">
    <property type="match status" value="2"/>
</dbReference>